<dbReference type="EMBL" id="VFRR01000001">
    <property type="protein sequence ID" value="TPE55631.1"/>
    <property type="molecule type" value="Genomic_DNA"/>
</dbReference>
<reference evidence="1 2" key="1">
    <citation type="submission" date="2019-06" db="EMBL/GenBank/DDBJ databases">
        <title>A novel bacterium of genus Marinomonas, isolated from coastal sand.</title>
        <authorList>
            <person name="Huang H."/>
            <person name="Mo K."/>
            <person name="Hu Y."/>
        </authorList>
    </citation>
    <scope>NUCLEOTIDE SEQUENCE [LARGE SCALE GENOMIC DNA]</scope>
    <source>
        <strain evidence="1 2">HB171799</strain>
    </source>
</reference>
<evidence type="ECO:0000313" key="2">
    <source>
        <dbReference type="Proteomes" id="UP000315901"/>
    </source>
</evidence>
<dbReference type="RefSeq" id="WP_140586758.1">
    <property type="nucleotide sequence ID" value="NZ_VFRR01000001.1"/>
</dbReference>
<gene>
    <name evidence="1" type="ORF">FJM67_00845</name>
</gene>
<protein>
    <recommendedName>
        <fullName evidence="3">SRPBCC domain-containing protein</fullName>
    </recommendedName>
</protein>
<dbReference type="InterPro" id="IPR023393">
    <property type="entry name" value="START-like_dom_sf"/>
</dbReference>
<dbReference type="SUPFAM" id="SSF55961">
    <property type="entry name" value="Bet v1-like"/>
    <property type="match status" value="1"/>
</dbReference>
<proteinExistence type="predicted"/>
<evidence type="ECO:0000313" key="1">
    <source>
        <dbReference type="EMBL" id="TPE55631.1"/>
    </source>
</evidence>
<dbReference type="AlphaFoldDB" id="A0A501X5A7"/>
<dbReference type="Gene3D" id="3.30.530.20">
    <property type="match status" value="1"/>
</dbReference>
<dbReference type="Proteomes" id="UP000315901">
    <property type="component" value="Unassembled WGS sequence"/>
</dbReference>
<name>A0A501X5A7_9GAMM</name>
<organism evidence="1 2">
    <name type="scientific">Maribrevibacterium harenarium</name>
    <dbReference type="NCBI Taxonomy" id="2589817"/>
    <lineage>
        <taxon>Bacteria</taxon>
        <taxon>Pseudomonadati</taxon>
        <taxon>Pseudomonadota</taxon>
        <taxon>Gammaproteobacteria</taxon>
        <taxon>Oceanospirillales</taxon>
        <taxon>Oceanospirillaceae</taxon>
        <taxon>Maribrevibacterium</taxon>
    </lineage>
</organism>
<comment type="caution">
    <text evidence="1">The sequence shown here is derived from an EMBL/GenBank/DDBJ whole genome shotgun (WGS) entry which is preliminary data.</text>
</comment>
<sequence>MTAYSPFCLTDELIVNHPPEKVWGMIAAPQQSRWNKALPEFSTSMGALTGSIWQLVLQTLAGPKALELEVLESQPPLHLQLEHQFRYWLLSHRLTVSIHCLPIDPNRTRLSMSFAIDGYFASRYWPRFAHQFQLSLDLWLNSIKEYWENQ</sequence>
<accession>A0A501X5A7</accession>
<keyword evidence="2" id="KW-1185">Reference proteome</keyword>
<evidence type="ECO:0008006" key="3">
    <source>
        <dbReference type="Google" id="ProtNLM"/>
    </source>
</evidence>
<dbReference type="OrthoDB" id="6106326at2"/>